<feature type="domain" description="Pyrroline-5-carboxylate reductase catalytic N-terminal" evidence="1">
    <location>
        <begin position="3"/>
        <end position="91"/>
    </location>
</feature>
<sequence>MKRIGILGVDALTEELIRGLFQAVPDAQVFLWPGNSERAQKLAREFPCWTMGNQQAVIDEADVIIISVANIALNELSNCVQWRNSKTLISLVHVPSHKH</sequence>
<dbReference type="InterPro" id="IPR036291">
    <property type="entry name" value="NAD(P)-bd_dom_sf"/>
</dbReference>
<evidence type="ECO:0000313" key="2">
    <source>
        <dbReference type="EMBL" id="MCU6663405.1"/>
    </source>
</evidence>
<accession>A0A9J6Q4Z6</accession>
<dbReference type="Pfam" id="PF03807">
    <property type="entry name" value="F420_oxidored"/>
    <property type="match status" value="1"/>
</dbReference>
<dbReference type="SUPFAM" id="SSF51735">
    <property type="entry name" value="NAD(P)-binding Rossmann-fold domains"/>
    <property type="match status" value="1"/>
</dbReference>
<organism evidence="2 3">
    <name type="scientific">Silvania hatchlandensis</name>
    <dbReference type="NCBI Taxonomy" id="2926469"/>
    <lineage>
        <taxon>Bacteria</taxon>
        <taxon>Pseudomonadati</taxon>
        <taxon>Pseudomonadota</taxon>
        <taxon>Gammaproteobacteria</taxon>
        <taxon>Enterobacterales</taxon>
        <taxon>Enterobacteriaceae</taxon>
        <taxon>Silvania</taxon>
    </lineage>
</organism>
<keyword evidence="3" id="KW-1185">Reference proteome</keyword>
<dbReference type="RefSeq" id="WP_271281152.1">
    <property type="nucleotide sequence ID" value="NZ_JAMGZK010000038.1"/>
</dbReference>
<comment type="caution">
    <text evidence="2">The sequence shown here is derived from an EMBL/GenBank/DDBJ whole genome shotgun (WGS) entry which is preliminary data.</text>
</comment>
<dbReference type="InterPro" id="IPR028939">
    <property type="entry name" value="P5C_Rdtase_cat_N"/>
</dbReference>
<proteinExistence type="predicted"/>
<dbReference type="EMBL" id="JAMGZK010000038">
    <property type="protein sequence ID" value="MCU6663405.1"/>
    <property type="molecule type" value="Genomic_DNA"/>
</dbReference>
<dbReference type="Gene3D" id="3.40.50.720">
    <property type="entry name" value="NAD(P)-binding Rossmann-like Domain"/>
    <property type="match status" value="1"/>
</dbReference>
<reference evidence="2" key="1">
    <citation type="submission" date="2022-05" db="EMBL/GenBank/DDBJ databases">
        <title>Description of a novel species of Leclercia; Leclercia tamurae and the Proposal for a Novel Genus Silvania gen. nov. Containing Two Novel Species Silvania hatchlandensis sp. nov. and Silvania confinis sp. nov. Isolated from the Rhizosphere of Oak.</title>
        <authorList>
            <person name="Maddock D.W."/>
            <person name="Brady C.L."/>
            <person name="Denman S."/>
            <person name="Arnold D."/>
        </authorList>
    </citation>
    <scope>NUCLEOTIDE SEQUENCE</scope>
    <source>
        <strain evidence="2">H19S6</strain>
    </source>
</reference>
<gene>
    <name evidence="2" type="ORF">M8014_03470</name>
</gene>
<dbReference type="Proteomes" id="UP001063816">
    <property type="component" value="Unassembled WGS sequence"/>
</dbReference>
<evidence type="ECO:0000259" key="1">
    <source>
        <dbReference type="Pfam" id="PF03807"/>
    </source>
</evidence>
<protein>
    <submittedName>
        <fullName evidence="2">NAD(P)-binding domain-containing protein</fullName>
    </submittedName>
</protein>
<name>A0A9J6Q4Z6_9ENTR</name>
<evidence type="ECO:0000313" key="3">
    <source>
        <dbReference type="Proteomes" id="UP001063816"/>
    </source>
</evidence>
<dbReference type="AlphaFoldDB" id="A0A9J6Q4Z6"/>